<dbReference type="EMBL" id="QRUH01000023">
    <property type="protein sequence ID" value="RGR44986.1"/>
    <property type="molecule type" value="Genomic_DNA"/>
</dbReference>
<dbReference type="Proteomes" id="UP000285839">
    <property type="component" value="Unassembled WGS sequence"/>
</dbReference>
<dbReference type="Pfam" id="PF05857">
    <property type="entry name" value="TraX"/>
    <property type="match status" value="1"/>
</dbReference>
<feature type="transmembrane region" description="Helical" evidence="1">
    <location>
        <begin position="40"/>
        <end position="61"/>
    </location>
</feature>
<name>A0A412EL84_9FIRM</name>
<dbReference type="RefSeq" id="WP_015543470.1">
    <property type="nucleotide sequence ID" value="NZ_CAXTZU010000007.1"/>
</dbReference>
<dbReference type="AlphaFoldDB" id="A0A412EL84"/>
<dbReference type="InterPro" id="IPR008875">
    <property type="entry name" value="TraX"/>
</dbReference>
<keyword evidence="1" id="KW-0472">Membrane</keyword>
<keyword evidence="1" id="KW-1133">Transmembrane helix</keyword>
<feature type="transmembrane region" description="Helical" evidence="1">
    <location>
        <begin position="130"/>
        <end position="157"/>
    </location>
</feature>
<keyword evidence="1" id="KW-0812">Transmembrane</keyword>
<protein>
    <recommendedName>
        <fullName evidence="4">TraX protein</fullName>
    </recommendedName>
</protein>
<proteinExistence type="predicted"/>
<sequence length="263" mass="30792">MERIKNNIFFNLSNTMLKIIGLVCMTIDHLYLYVFANTTINVSIFRIVGRIAAPLFLFAVIQAMRYSSDKKSYIFRLYKYHICICILEIVLSYLLHSEISFNVIPEWLFTAIYIYLIDMIIKKEHIIRHIVLMLIPILVGIGSLIIGPSCSVINVFLPNIFTIQYSPFFLILGIGWYYMKKKKNQIVALIFFSVFVLIGSYIVSASQYWVYPGLFNYTQAWMVLAAPFIALYNNRKGKNLKKFFYIYYPTHICIFLLLGRFVH</sequence>
<evidence type="ECO:0000313" key="3">
    <source>
        <dbReference type="Proteomes" id="UP000285839"/>
    </source>
</evidence>
<organism evidence="2 3">
    <name type="scientific">Blautia obeum</name>
    <dbReference type="NCBI Taxonomy" id="40520"/>
    <lineage>
        <taxon>Bacteria</taxon>
        <taxon>Bacillati</taxon>
        <taxon>Bacillota</taxon>
        <taxon>Clostridia</taxon>
        <taxon>Lachnospirales</taxon>
        <taxon>Lachnospiraceae</taxon>
        <taxon>Blautia</taxon>
    </lineage>
</organism>
<evidence type="ECO:0008006" key="4">
    <source>
        <dbReference type="Google" id="ProtNLM"/>
    </source>
</evidence>
<feature type="transmembrane region" description="Helical" evidence="1">
    <location>
        <begin position="244"/>
        <end position="262"/>
    </location>
</feature>
<feature type="transmembrane region" description="Helical" evidence="1">
    <location>
        <begin position="73"/>
        <end position="93"/>
    </location>
</feature>
<feature type="transmembrane region" description="Helical" evidence="1">
    <location>
        <begin position="99"/>
        <end position="118"/>
    </location>
</feature>
<gene>
    <name evidence="2" type="ORF">DWY46_17790</name>
</gene>
<feature type="transmembrane region" description="Helical" evidence="1">
    <location>
        <begin position="209"/>
        <end position="232"/>
    </location>
</feature>
<comment type="caution">
    <text evidence="2">The sequence shown here is derived from an EMBL/GenBank/DDBJ whole genome shotgun (WGS) entry which is preliminary data.</text>
</comment>
<evidence type="ECO:0000313" key="2">
    <source>
        <dbReference type="EMBL" id="RGR44986.1"/>
    </source>
</evidence>
<feature type="transmembrane region" description="Helical" evidence="1">
    <location>
        <begin position="186"/>
        <end position="203"/>
    </location>
</feature>
<feature type="transmembrane region" description="Helical" evidence="1">
    <location>
        <begin position="163"/>
        <end position="179"/>
    </location>
</feature>
<evidence type="ECO:0000256" key="1">
    <source>
        <dbReference type="SAM" id="Phobius"/>
    </source>
</evidence>
<feature type="transmembrane region" description="Helical" evidence="1">
    <location>
        <begin position="12"/>
        <end position="34"/>
    </location>
</feature>
<reference evidence="2 3" key="1">
    <citation type="submission" date="2018-08" db="EMBL/GenBank/DDBJ databases">
        <title>A genome reference for cultivated species of the human gut microbiota.</title>
        <authorList>
            <person name="Zou Y."/>
            <person name="Xue W."/>
            <person name="Luo G."/>
        </authorList>
    </citation>
    <scope>NUCLEOTIDE SEQUENCE [LARGE SCALE GENOMIC DNA]</scope>
    <source>
        <strain evidence="2 3">AF25-21</strain>
    </source>
</reference>
<accession>A0A412EL84</accession>